<dbReference type="NCBIfam" id="NF006375">
    <property type="entry name" value="PRK08609.1"/>
    <property type="match status" value="1"/>
</dbReference>
<evidence type="ECO:0000256" key="19">
    <source>
        <dbReference type="ARBA" id="ARBA00044678"/>
    </source>
</evidence>
<dbReference type="GO" id="GO:0003677">
    <property type="term" value="F:DNA binding"/>
    <property type="evidence" value="ECO:0007669"/>
    <property type="project" value="InterPro"/>
</dbReference>
<protein>
    <recommendedName>
        <fullName evidence="5">DNA polymerase beta</fullName>
        <ecNumber evidence="3">2.7.7.7</ecNumber>
        <ecNumber evidence="4">4.2.99.18</ecNumber>
    </recommendedName>
    <alternativeName>
        <fullName evidence="16">5'-deoxyribose-phosphate lyase</fullName>
    </alternativeName>
    <alternativeName>
        <fullName evidence="17">AP lyase</fullName>
    </alternativeName>
</protein>
<evidence type="ECO:0000259" key="22">
    <source>
        <dbReference type="SMART" id="SM00278"/>
    </source>
</evidence>
<dbReference type="Pfam" id="PF02811">
    <property type="entry name" value="PHP"/>
    <property type="match status" value="1"/>
</dbReference>
<evidence type="ECO:0000256" key="16">
    <source>
        <dbReference type="ARBA" id="ARBA00035717"/>
    </source>
</evidence>
<dbReference type="GO" id="GO:0006281">
    <property type="term" value="P:DNA repair"/>
    <property type="evidence" value="ECO:0007669"/>
    <property type="project" value="UniProtKB-KW"/>
</dbReference>
<evidence type="ECO:0000256" key="1">
    <source>
        <dbReference type="ARBA" id="ARBA00001946"/>
    </source>
</evidence>
<dbReference type="InterPro" id="IPR022311">
    <property type="entry name" value="PolX-like"/>
</dbReference>
<dbReference type="SMART" id="SM00483">
    <property type="entry name" value="POLXc"/>
    <property type="match status" value="1"/>
</dbReference>
<evidence type="ECO:0000256" key="9">
    <source>
        <dbReference type="ARBA" id="ARBA00022695"/>
    </source>
</evidence>
<dbReference type="InterPro" id="IPR004013">
    <property type="entry name" value="PHP_dom"/>
</dbReference>
<dbReference type="EC" id="4.2.99.18" evidence="4"/>
<keyword evidence="7" id="KW-0237">DNA synthesis</keyword>
<keyword evidence="15" id="KW-0234">DNA repair</keyword>
<evidence type="ECO:0000256" key="12">
    <source>
        <dbReference type="ARBA" id="ARBA00022843"/>
    </source>
</evidence>
<organism evidence="25 26">
    <name type="scientific">Kushneria phosphatilytica</name>
    <dbReference type="NCBI Taxonomy" id="657387"/>
    <lineage>
        <taxon>Bacteria</taxon>
        <taxon>Pseudomonadati</taxon>
        <taxon>Pseudomonadota</taxon>
        <taxon>Gammaproteobacteria</taxon>
        <taxon>Oceanospirillales</taxon>
        <taxon>Halomonadaceae</taxon>
        <taxon>Kushneria</taxon>
    </lineage>
</organism>
<dbReference type="FunFam" id="3.20.20.140:FF:000047">
    <property type="entry name" value="PHP domain-containing protein"/>
    <property type="match status" value="1"/>
</dbReference>
<dbReference type="InterPro" id="IPR029398">
    <property type="entry name" value="PolB_thumb"/>
</dbReference>
<dbReference type="SUPFAM" id="SSF89550">
    <property type="entry name" value="PHP domain-like"/>
    <property type="match status" value="1"/>
</dbReference>
<dbReference type="GO" id="GO:0004527">
    <property type="term" value="F:exonuclease activity"/>
    <property type="evidence" value="ECO:0007669"/>
    <property type="project" value="UniProtKB-KW"/>
</dbReference>
<dbReference type="InterPro" id="IPR027421">
    <property type="entry name" value="DNA_pol_lamdba_lyase_dom_sf"/>
</dbReference>
<dbReference type="EC" id="2.7.7.7" evidence="3"/>
<dbReference type="SMART" id="SM00278">
    <property type="entry name" value="HhH1"/>
    <property type="match status" value="3"/>
</dbReference>
<comment type="cofactor">
    <cofactor evidence="1">
        <name>Mg(2+)</name>
        <dbReference type="ChEBI" id="CHEBI:18420"/>
    </cofactor>
</comment>
<evidence type="ECO:0000256" key="20">
    <source>
        <dbReference type="ARBA" id="ARBA00045548"/>
    </source>
</evidence>
<keyword evidence="9" id="KW-0548">Nucleotidyltransferase</keyword>
<dbReference type="PANTHER" id="PTHR36928">
    <property type="entry name" value="PHOSPHATASE YCDX-RELATED"/>
    <property type="match status" value="1"/>
</dbReference>
<feature type="domain" description="Helix-hairpin-helix DNA-binding motif class 1" evidence="22">
    <location>
        <begin position="128"/>
        <end position="147"/>
    </location>
</feature>
<keyword evidence="25" id="KW-0540">Nuclease</keyword>
<keyword evidence="26" id="KW-1185">Reference proteome</keyword>
<dbReference type="EMBL" id="CP043420">
    <property type="protein sequence ID" value="QEL12300.1"/>
    <property type="molecule type" value="Genomic_DNA"/>
</dbReference>
<dbReference type="CDD" id="cd07436">
    <property type="entry name" value="PHP_PolX"/>
    <property type="match status" value="1"/>
</dbReference>
<dbReference type="Gene3D" id="3.30.460.10">
    <property type="entry name" value="Beta Polymerase, domain 2"/>
    <property type="match status" value="1"/>
</dbReference>
<dbReference type="GO" id="GO:0140078">
    <property type="term" value="F:class I DNA-(apurinic or apyrimidinic site) endonuclease activity"/>
    <property type="evidence" value="ECO:0007669"/>
    <property type="project" value="UniProtKB-EC"/>
</dbReference>
<comment type="catalytic activity">
    <reaction evidence="21">
        <text>DNA(n) + a 2'-deoxyribonucleoside 5'-triphosphate = DNA(n+1) + diphosphate</text>
        <dbReference type="Rhea" id="RHEA:22508"/>
        <dbReference type="Rhea" id="RHEA-COMP:17339"/>
        <dbReference type="Rhea" id="RHEA-COMP:17340"/>
        <dbReference type="ChEBI" id="CHEBI:33019"/>
        <dbReference type="ChEBI" id="CHEBI:61560"/>
        <dbReference type="ChEBI" id="CHEBI:173112"/>
        <dbReference type="EC" id="2.7.7.7"/>
    </reaction>
</comment>
<keyword evidence="12" id="KW-0832">Ubl conjugation</keyword>
<dbReference type="PRINTS" id="PR00870">
    <property type="entry name" value="DNAPOLXBETA"/>
</dbReference>
<feature type="domain" description="Helix-hairpin-helix DNA-binding motif class 1" evidence="22">
    <location>
        <begin position="93"/>
        <end position="112"/>
    </location>
</feature>
<proteinExistence type="predicted"/>
<dbReference type="KEGG" id="kuy:FY550_14935"/>
<dbReference type="GO" id="GO:0042578">
    <property type="term" value="F:phosphoric ester hydrolase activity"/>
    <property type="evidence" value="ECO:0007669"/>
    <property type="project" value="TreeGrafter"/>
</dbReference>
<dbReference type="Gene3D" id="3.30.210.10">
    <property type="entry name" value="DNA polymerase, thumb domain"/>
    <property type="match status" value="1"/>
</dbReference>
<dbReference type="InterPro" id="IPR037160">
    <property type="entry name" value="DNA_Pol_thumb_sf"/>
</dbReference>
<evidence type="ECO:0000256" key="6">
    <source>
        <dbReference type="ARBA" id="ARBA00022481"/>
    </source>
</evidence>
<dbReference type="GO" id="GO:0003887">
    <property type="term" value="F:DNA-directed DNA polymerase activity"/>
    <property type="evidence" value="ECO:0007669"/>
    <property type="project" value="UniProtKB-KW"/>
</dbReference>
<dbReference type="PANTHER" id="PTHR36928:SF1">
    <property type="entry name" value="PHOSPHATASE YCDX-RELATED"/>
    <property type="match status" value="1"/>
</dbReference>
<evidence type="ECO:0000256" key="14">
    <source>
        <dbReference type="ARBA" id="ARBA00023053"/>
    </source>
</evidence>
<dbReference type="Pfam" id="PF14792">
    <property type="entry name" value="DNA_pol_B_palm"/>
    <property type="match status" value="1"/>
</dbReference>
<dbReference type="InterPro" id="IPR028207">
    <property type="entry name" value="DNA_pol_B_palm_palm"/>
</dbReference>
<dbReference type="Pfam" id="PF14716">
    <property type="entry name" value="HHH_8"/>
    <property type="match status" value="1"/>
</dbReference>
<dbReference type="Gene3D" id="1.10.150.110">
    <property type="entry name" value="DNA polymerase beta, N-terminal domain-like"/>
    <property type="match status" value="1"/>
</dbReference>
<evidence type="ECO:0000256" key="3">
    <source>
        <dbReference type="ARBA" id="ARBA00012417"/>
    </source>
</evidence>
<dbReference type="GO" id="GO:0005829">
    <property type="term" value="C:cytosol"/>
    <property type="evidence" value="ECO:0007669"/>
    <property type="project" value="TreeGrafter"/>
</dbReference>
<dbReference type="InterPro" id="IPR002008">
    <property type="entry name" value="DNA_pol_X_beta-like"/>
</dbReference>
<evidence type="ECO:0000256" key="2">
    <source>
        <dbReference type="ARBA" id="ARBA00004496"/>
    </source>
</evidence>
<dbReference type="Gene3D" id="3.20.20.140">
    <property type="entry name" value="Metal-dependent hydrolases"/>
    <property type="match status" value="1"/>
</dbReference>
<keyword evidence="25" id="KW-0269">Exonuclease</keyword>
<evidence type="ECO:0000256" key="21">
    <source>
        <dbReference type="ARBA" id="ARBA00049244"/>
    </source>
</evidence>
<name>A0A5C1A057_9GAMM</name>
<evidence type="ECO:0000313" key="25">
    <source>
        <dbReference type="EMBL" id="QEL12300.1"/>
    </source>
</evidence>
<reference evidence="25 26" key="1">
    <citation type="submission" date="2019-08" db="EMBL/GenBank/DDBJ databases">
        <title>Complete genome sequence of Kushneria sp. YCWA18, a halophilic phosphate-solubilizing bacterium isolated from Daqiao saltern in China.</title>
        <authorList>
            <person name="Du G.-X."/>
            <person name="Qu L.-Y."/>
        </authorList>
    </citation>
    <scope>NUCLEOTIDE SEQUENCE [LARGE SCALE GENOMIC DNA]</scope>
    <source>
        <strain evidence="25 26">YCWA18</strain>
    </source>
</reference>
<dbReference type="RefSeq" id="WP_139148722.1">
    <property type="nucleotide sequence ID" value="NZ_CP043420.1"/>
</dbReference>
<dbReference type="InterPro" id="IPR050243">
    <property type="entry name" value="PHP_phosphatase"/>
</dbReference>
<dbReference type="CDD" id="cd00141">
    <property type="entry name" value="NT_POLXc"/>
    <property type="match status" value="1"/>
</dbReference>
<evidence type="ECO:0000256" key="10">
    <source>
        <dbReference type="ARBA" id="ARBA00022705"/>
    </source>
</evidence>
<feature type="domain" description="Helix-hairpin-helix DNA-binding motif class 1" evidence="22">
    <location>
        <begin position="53"/>
        <end position="72"/>
    </location>
</feature>
<evidence type="ECO:0000256" key="8">
    <source>
        <dbReference type="ARBA" id="ARBA00022679"/>
    </source>
</evidence>
<dbReference type="InterPro" id="IPR043519">
    <property type="entry name" value="NT_sf"/>
</dbReference>
<keyword evidence="25" id="KW-0378">Hydrolase</keyword>
<evidence type="ECO:0000256" key="5">
    <source>
        <dbReference type="ARBA" id="ARBA00020020"/>
    </source>
</evidence>
<dbReference type="InterPro" id="IPR047967">
    <property type="entry name" value="PolX_PHP"/>
</dbReference>
<dbReference type="GO" id="GO:0008270">
    <property type="term" value="F:zinc ion binding"/>
    <property type="evidence" value="ECO:0007669"/>
    <property type="project" value="TreeGrafter"/>
</dbReference>
<dbReference type="Proteomes" id="UP000322553">
    <property type="component" value="Chromosome"/>
</dbReference>
<dbReference type="SUPFAM" id="SSF158702">
    <property type="entry name" value="Sec63 N-terminal domain-like"/>
    <property type="match status" value="1"/>
</dbReference>
<dbReference type="OrthoDB" id="9808747at2"/>
<evidence type="ECO:0000256" key="11">
    <source>
        <dbReference type="ARBA" id="ARBA00022763"/>
    </source>
</evidence>
<evidence type="ECO:0000256" key="18">
    <source>
        <dbReference type="ARBA" id="ARBA00044632"/>
    </source>
</evidence>
<keyword evidence="11" id="KW-0227">DNA damage</keyword>
<keyword evidence="8" id="KW-0808">Transferase</keyword>
<dbReference type="SUPFAM" id="SSF47802">
    <property type="entry name" value="DNA polymerase beta, N-terminal domain-like"/>
    <property type="match status" value="1"/>
</dbReference>
<keyword evidence="6" id="KW-0488">Methylation</keyword>
<sequence>MMQNAEIARAFNQLADLLEIQGANTFRVRAYRSAAQTIEGLSVAIADMLEREEDLTTLDGIGKDLADKIATLHRTGSLPALAEAQQQVPPGLIELTRIDSLGPKRVKTLYDELGIDSLDALKQAAREQRISALSGFGDKTEKKILEEAERLNQQAGRTRLDEAQQAAEGLRQHIEQCDGVEQVVVAGSYRRRRETVGDLDILVVAEEGRRVMAHVAEWEEIERVALSGDTKTTVHLKSGLQVDVRVVPEESFGAALYYFTGSQAHNVAVRKMAVARGLKINEYGVFKGDRQLAGHTEEAVFAQVELPWIAPELRENRGEIEAAQRGKLPQLITPDDIRGDLHMHTTATDGKASLEEMAEAGRRQGYNYIAITDHSQRLAMANGLDARRLREQLTAIDKLNEQLKRFTVLKSIEVDILEDGQLDLPDDVLAELDLCVASIHSRFNLDRDRQTERLLRAMDNPHVSIIAHPTGRIVNGRDGYELDMQRVVDGAADRGVCLEINAQPARLDLRDIHVRMAKEAGVLISIATDSHATGQLAHMAFGVDQARRGWLEKDDVLNTRTLTQLRKALKR</sequence>
<dbReference type="Gene3D" id="1.10.150.20">
    <property type="entry name" value="5' to 3' exonuclease, C-terminal subdomain"/>
    <property type="match status" value="1"/>
</dbReference>
<dbReference type="Pfam" id="PF14520">
    <property type="entry name" value="HHH_5"/>
    <property type="match status" value="1"/>
</dbReference>
<feature type="domain" description="Polymerase/histidinol phosphatase N-terminal" evidence="23">
    <location>
        <begin position="339"/>
        <end position="418"/>
    </location>
</feature>
<dbReference type="InterPro" id="IPR003583">
    <property type="entry name" value="Hlx-hairpin-Hlx_DNA-bd_motif"/>
</dbReference>
<dbReference type="PIRSF" id="PIRSF005047">
    <property type="entry name" value="UCP005047_YshC"/>
    <property type="match status" value="1"/>
</dbReference>
<comment type="catalytic activity">
    <reaction evidence="19">
        <text>a 5'-end 2'-deoxyribose-2'-deoxyribonucleotide-DNA = (2E,4S)-4-hydroxypenten-2-al-5-phosphate + a 5'-end 5'-phospho-2'-deoxyribonucleoside-DNA + H(+)</text>
        <dbReference type="Rhea" id="RHEA:76255"/>
        <dbReference type="Rhea" id="RHEA-COMP:13180"/>
        <dbReference type="Rhea" id="RHEA-COMP:18657"/>
        <dbReference type="ChEBI" id="CHEBI:15378"/>
        <dbReference type="ChEBI" id="CHEBI:136412"/>
        <dbReference type="ChEBI" id="CHEBI:195194"/>
        <dbReference type="ChEBI" id="CHEBI:195195"/>
    </reaction>
</comment>
<evidence type="ECO:0000313" key="26">
    <source>
        <dbReference type="Proteomes" id="UP000322553"/>
    </source>
</evidence>
<keyword evidence="14" id="KW-0915">Sodium</keyword>
<evidence type="ECO:0000256" key="15">
    <source>
        <dbReference type="ARBA" id="ARBA00023204"/>
    </source>
</evidence>
<evidence type="ECO:0000256" key="13">
    <source>
        <dbReference type="ARBA" id="ARBA00022932"/>
    </source>
</evidence>
<feature type="domain" description="DNA-directed DNA polymerase X" evidence="24">
    <location>
        <begin position="2"/>
        <end position="315"/>
    </location>
</feature>
<dbReference type="Pfam" id="PF14791">
    <property type="entry name" value="DNA_pol_B_thumb"/>
    <property type="match status" value="1"/>
</dbReference>
<dbReference type="InterPro" id="IPR010996">
    <property type="entry name" value="HHH_MUS81"/>
</dbReference>
<dbReference type="SMART" id="SM00481">
    <property type="entry name" value="POLIIIAc"/>
    <property type="match status" value="1"/>
</dbReference>
<comment type="function">
    <text evidence="20">Repair polymerase that plays a key role in base-excision repair. During this process, the damaged base is excised by specific DNA glycosylases, the DNA backbone is nicked at the abasic site by an apurinic/apyrimidic (AP) endonuclease, and POLB removes 5'-deoxyribose-phosphate from the preincised AP site acting as a 5'-deoxyribose-phosphate lyase (5'-dRP lyase); through its DNA polymerase activity, it adds one nucleotide to the 3' end of the arising single-nucleotide gap. Conducts 'gap-filling' DNA synthesis in a stepwise distributive fashion rather than in a processive fashion as for other DNA polymerases. It is also able to cleave sugar-phosphate bonds 3' to an intact AP site, acting as an AP lyase.</text>
</comment>
<evidence type="ECO:0000256" key="7">
    <source>
        <dbReference type="ARBA" id="ARBA00022634"/>
    </source>
</evidence>
<dbReference type="InterPro" id="IPR003141">
    <property type="entry name" value="Pol/His_phosphatase_N"/>
</dbReference>
<comment type="catalytic activity">
    <reaction evidence="18">
        <text>2'-deoxyribonucleotide-(2'-deoxyribose 5'-phosphate)-2'-deoxyribonucleotide-DNA = a 3'-end 2'-deoxyribonucleotide-(2,3-dehydro-2,3-deoxyribose 5'-phosphate)-DNA + a 5'-end 5'-phospho-2'-deoxyribonucleoside-DNA + H(+)</text>
        <dbReference type="Rhea" id="RHEA:66592"/>
        <dbReference type="Rhea" id="RHEA-COMP:13180"/>
        <dbReference type="Rhea" id="RHEA-COMP:16897"/>
        <dbReference type="Rhea" id="RHEA-COMP:17067"/>
        <dbReference type="ChEBI" id="CHEBI:15378"/>
        <dbReference type="ChEBI" id="CHEBI:136412"/>
        <dbReference type="ChEBI" id="CHEBI:157695"/>
        <dbReference type="ChEBI" id="CHEBI:167181"/>
        <dbReference type="EC" id="4.2.99.18"/>
    </reaction>
</comment>
<keyword evidence="10" id="KW-0235">DNA replication</keyword>
<dbReference type="InterPro" id="IPR002054">
    <property type="entry name" value="DNA-dir_DNA_pol_X"/>
</dbReference>
<accession>A0A5C1A057</accession>
<dbReference type="AlphaFoldDB" id="A0A5C1A057"/>
<dbReference type="SUPFAM" id="SSF81301">
    <property type="entry name" value="Nucleotidyltransferase"/>
    <property type="match status" value="1"/>
</dbReference>
<gene>
    <name evidence="25" type="primary">polX</name>
    <name evidence="25" type="ORF">FY550_14935</name>
</gene>
<comment type="subcellular location">
    <subcellularLocation>
        <location evidence="2">Cytoplasm</location>
    </subcellularLocation>
</comment>
<evidence type="ECO:0000256" key="17">
    <source>
        <dbReference type="ARBA" id="ARBA00035726"/>
    </source>
</evidence>
<evidence type="ECO:0000259" key="23">
    <source>
        <dbReference type="SMART" id="SM00481"/>
    </source>
</evidence>
<evidence type="ECO:0000259" key="24">
    <source>
        <dbReference type="SMART" id="SM00483"/>
    </source>
</evidence>
<evidence type="ECO:0000256" key="4">
    <source>
        <dbReference type="ARBA" id="ARBA00012720"/>
    </source>
</evidence>
<dbReference type="InterPro" id="IPR016195">
    <property type="entry name" value="Pol/histidinol_Pase-like"/>
</dbReference>
<keyword evidence="13" id="KW-0239">DNA-directed DNA polymerase</keyword>